<feature type="region of interest" description="Disordered" evidence="1">
    <location>
        <begin position="1"/>
        <end position="77"/>
    </location>
</feature>
<evidence type="ECO:0000313" key="2">
    <source>
        <dbReference type="EMBL" id="KZP04715.1"/>
    </source>
</evidence>
<dbReference type="AlphaFoldDB" id="A0A167V796"/>
<sequence length="117" mass="12627">MQYSLSSTIALPQPLARPSATPTPRAPGWHAKFLCPGESFSRSPPPPQRAPLPRLANRTQGPTGPSTTRRAHPGVLALSHPPAWQIVPRVLPGPRRCAVRVQGLDQPPPAPYRQPSD</sequence>
<evidence type="ECO:0000256" key="1">
    <source>
        <dbReference type="SAM" id="MobiDB-lite"/>
    </source>
</evidence>
<keyword evidence="4" id="KW-1185">Reference proteome</keyword>
<dbReference type="Proteomes" id="UP000076532">
    <property type="component" value="Unassembled WGS sequence"/>
</dbReference>
<feature type="compositionally biased region" description="Polar residues" evidence="1">
    <location>
        <begin position="57"/>
        <end position="68"/>
    </location>
</feature>
<reference evidence="2 4" key="1">
    <citation type="journal article" date="2016" name="Mol. Biol. Evol.">
        <title>Comparative Genomics of Early-Diverging Mushroom-Forming Fungi Provides Insights into the Origins of Lignocellulose Decay Capabilities.</title>
        <authorList>
            <person name="Nagy L.G."/>
            <person name="Riley R."/>
            <person name="Tritt A."/>
            <person name="Adam C."/>
            <person name="Daum C."/>
            <person name="Floudas D."/>
            <person name="Sun H."/>
            <person name="Yadav J.S."/>
            <person name="Pangilinan J."/>
            <person name="Larsson K.H."/>
            <person name="Matsuura K."/>
            <person name="Barry K."/>
            <person name="Labutti K."/>
            <person name="Kuo R."/>
            <person name="Ohm R.A."/>
            <person name="Bhattacharya S.S."/>
            <person name="Shirouzu T."/>
            <person name="Yoshinaga Y."/>
            <person name="Martin F.M."/>
            <person name="Grigoriev I.V."/>
            <person name="Hibbett D.S."/>
        </authorList>
    </citation>
    <scope>NUCLEOTIDE SEQUENCE [LARGE SCALE GENOMIC DNA]</scope>
    <source>
        <strain evidence="2 4">CBS 109695</strain>
    </source>
</reference>
<feature type="compositionally biased region" description="Low complexity" evidence="1">
    <location>
        <begin position="14"/>
        <end position="27"/>
    </location>
</feature>
<organism evidence="2 4">
    <name type="scientific">Athelia psychrophila</name>
    <dbReference type="NCBI Taxonomy" id="1759441"/>
    <lineage>
        <taxon>Eukaryota</taxon>
        <taxon>Fungi</taxon>
        <taxon>Dikarya</taxon>
        <taxon>Basidiomycota</taxon>
        <taxon>Agaricomycotina</taxon>
        <taxon>Agaricomycetes</taxon>
        <taxon>Agaricomycetidae</taxon>
        <taxon>Atheliales</taxon>
        <taxon>Atheliaceae</taxon>
        <taxon>Athelia</taxon>
    </lineage>
</organism>
<accession>A0A167V796</accession>
<proteinExistence type="predicted"/>
<dbReference type="EMBL" id="KV417894">
    <property type="protein sequence ID" value="KZP04715.1"/>
    <property type="molecule type" value="Genomic_DNA"/>
</dbReference>
<gene>
    <name evidence="2" type="ORF">FIBSPDRAFT_385731</name>
    <name evidence="3" type="ORF">FIBSPDRAFT_502421</name>
</gene>
<protein>
    <submittedName>
        <fullName evidence="2">Uncharacterized protein</fullName>
    </submittedName>
</protein>
<feature type="compositionally biased region" description="Polar residues" evidence="1">
    <location>
        <begin position="1"/>
        <end position="10"/>
    </location>
</feature>
<dbReference type="EMBL" id="KV417546">
    <property type="protein sequence ID" value="KZP21513.1"/>
    <property type="molecule type" value="Genomic_DNA"/>
</dbReference>
<name>A0A167V796_9AGAM</name>
<evidence type="ECO:0000313" key="3">
    <source>
        <dbReference type="EMBL" id="KZP21513.1"/>
    </source>
</evidence>
<evidence type="ECO:0000313" key="4">
    <source>
        <dbReference type="Proteomes" id="UP000076532"/>
    </source>
</evidence>